<accession>A0A2P2R2S0</accession>
<sequence>MSHYRSYAKHSSSVFNMNHLYPFLLPMII</sequence>
<proteinExistence type="predicted"/>
<organism evidence="1">
    <name type="scientific">Rhizophora mucronata</name>
    <name type="common">Asiatic mangrove</name>
    <dbReference type="NCBI Taxonomy" id="61149"/>
    <lineage>
        <taxon>Eukaryota</taxon>
        <taxon>Viridiplantae</taxon>
        <taxon>Streptophyta</taxon>
        <taxon>Embryophyta</taxon>
        <taxon>Tracheophyta</taxon>
        <taxon>Spermatophyta</taxon>
        <taxon>Magnoliopsida</taxon>
        <taxon>eudicotyledons</taxon>
        <taxon>Gunneridae</taxon>
        <taxon>Pentapetalae</taxon>
        <taxon>rosids</taxon>
        <taxon>fabids</taxon>
        <taxon>Malpighiales</taxon>
        <taxon>Rhizophoraceae</taxon>
        <taxon>Rhizophora</taxon>
    </lineage>
</organism>
<dbReference type="EMBL" id="GGEC01092940">
    <property type="protein sequence ID" value="MBX73424.1"/>
    <property type="molecule type" value="Transcribed_RNA"/>
</dbReference>
<name>A0A2P2R2S0_RHIMU</name>
<reference evidence="1" key="1">
    <citation type="submission" date="2018-02" db="EMBL/GenBank/DDBJ databases">
        <title>Rhizophora mucronata_Transcriptome.</title>
        <authorList>
            <person name="Meera S.P."/>
            <person name="Sreeshan A."/>
            <person name="Augustine A."/>
        </authorList>
    </citation>
    <scope>NUCLEOTIDE SEQUENCE</scope>
    <source>
        <tissue evidence="1">Leaf</tissue>
    </source>
</reference>
<dbReference type="AlphaFoldDB" id="A0A2P2R2S0"/>
<evidence type="ECO:0000313" key="1">
    <source>
        <dbReference type="EMBL" id="MBX73424.1"/>
    </source>
</evidence>
<protein>
    <submittedName>
        <fullName evidence="1">Uncharacterized protein</fullName>
    </submittedName>
</protein>